<dbReference type="EMBL" id="FNBD01000021">
    <property type="protein sequence ID" value="SDF52266.1"/>
    <property type="molecule type" value="Genomic_DNA"/>
</dbReference>
<proteinExistence type="predicted"/>
<gene>
    <name evidence="2" type="ORF">SAMN04487992_1215</name>
</gene>
<evidence type="ECO:0000256" key="1">
    <source>
        <dbReference type="SAM" id="Phobius"/>
    </source>
</evidence>
<dbReference type="RefSeq" id="WP_074539508.1">
    <property type="nucleotide sequence ID" value="NZ_FNBD01000021.1"/>
</dbReference>
<dbReference type="AlphaFoldDB" id="A0A1G7LS90"/>
<organism evidence="2 3">
    <name type="scientific">Cellulophaga baltica</name>
    <dbReference type="NCBI Taxonomy" id="76594"/>
    <lineage>
        <taxon>Bacteria</taxon>
        <taxon>Pseudomonadati</taxon>
        <taxon>Bacteroidota</taxon>
        <taxon>Flavobacteriia</taxon>
        <taxon>Flavobacteriales</taxon>
        <taxon>Flavobacteriaceae</taxon>
        <taxon>Cellulophaga</taxon>
    </lineage>
</organism>
<keyword evidence="1" id="KW-1133">Transmembrane helix</keyword>
<dbReference type="Proteomes" id="UP000182114">
    <property type="component" value="Unassembled WGS sequence"/>
</dbReference>
<evidence type="ECO:0008006" key="4">
    <source>
        <dbReference type="Google" id="ProtNLM"/>
    </source>
</evidence>
<keyword evidence="1" id="KW-0812">Transmembrane</keyword>
<feature type="transmembrane region" description="Helical" evidence="1">
    <location>
        <begin position="112"/>
        <end position="133"/>
    </location>
</feature>
<keyword evidence="3" id="KW-1185">Reference proteome</keyword>
<accession>A0A1G7LS90</accession>
<feature type="transmembrane region" description="Helical" evidence="1">
    <location>
        <begin position="12"/>
        <end position="40"/>
    </location>
</feature>
<reference evidence="3" key="1">
    <citation type="submission" date="2016-10" db="EMBL/GenBank/DDBJ databases">
        <authorList>
            <person name="Varghese N."/>
            <person name="Submissions S."/>
        </authorList>
    </citation>
    <scope>NUCLEOTIDE SEQUENCE [LARGE SCALE GENOMIC DNA]</scope>
    <source>
        <strain evidence="3">DSM 24729</strain>
    </source>
</reference>
<evidence type="ECO:0000313" key="2">
    <source>
        <dbReference type="EMBL" id="SDF52266.1"/>
    </source>
</evidence>
<feature type="transmembrane region" description="Helical" evidence="1">
    <location>
        <begin position="70"/>
        <end position="91"/>
    </location>
</feature>
<feature type="transmembrane region" description="Helical" evidence="1">
    <location>
        <begin position="139"/>
        <end position="158"/>
    </location>
</feature>
<evidence type="ECO:0000313" key="3">
    <source>
        <dbReference type="Proteomes" id="UP000182114"/>
    </source>
</evidence>
<sequence>MKNVKIISTILFYITRIVAILYILVTIYALVSLVTGWSYITRDDGENFAVCYPFTETRFLLGENNWNYKIFEFLIPIGAYGIFFLLVSNVFNAFKQPKLFTEYGVKQLKWFCLANIFVPLIIILFALIFTGNIEDGLEWAGVIHFFLGVFAYFLYSIFKQGFNLQNEQDLYI</sequence>
<keyword evidence="1" id="KW-0472">Membrane</keyword>
<protein>
    <recommendedName>
        <fullName evidence="4">DUF2975 domain-containing protein</fullName>
    </recommendedName>
</protein>
<name>A0A1G7LS90_9FLAO</name>